<comment type="catalytic activity">
    <reaction evidence="2">
        <text>beta-D-GlcNAc-(1-&gt;4)-Mur2Ac(oyl-L-Ala-gamma-D-O-P-Glu-L-Lys-D-Ala-D-Ala)-di-trans,octa-cis-undecaprenyl diphosphate + NH4(+) = beta-D-GlcNAc-(1-&gt;4)-Mur2Ac(oyl-L-Ala-D-isoglutaminyl-L-Lys-D-Ala-D-Ala)-di-trans,octa-cis-undecaprenyl diphosphate + phosphate + H(+)</text>
        <dbReference type="Rhea" id="RHEA:57932"/>
        <dbReference type="ChEBI" id="CHEBI:15378"/>
        <dbReference type="ChEBI" id="CHEBI:28938"/>
        <dbReference type="ChEBI" id="CHEBI:43474"/>
        <dbReference type="ChEBI" id="CHEBI:62233"/>
        <dbReference type="ChEBI" id="CHEBI:143132"/>
    </reaction>
</comment>
<keyword evidence="2" id="KW-0133">Cell shape</keyword>
<dbReference type="GO" id="GO:0071555">
    <property type="term" value="P:cell wall organization"/>
    <property type="evidence" value="ECO:0007669"/>
    <property type="project" value="UniProtKB-KW"/>
</dbReference>
<dbReference type="AlphaFoldDB" id="A0AAU9CZR8"/>
<accession>A0AAU9CZR8</accession>
<comment type="function">
    <text evidence="2">The lipid II isoglutaminyl synthase complex catalyzes the formation of alpha-D-isoglutamine in the cell wall lipid II stem peptide. The MurT subunit catalyzes the ATP-dependent amidation of D-glutamate residue of lipid II, converting it to an isoglutamine residue.</text>
</comment>
<dbReference type="GO" id="GO:0016881">
    <property type="term" value="F:acid-amino acid ligase activity"/>
    <property type="evidence" value="ECO:0007669"/>
    <property type="project" value="InterPro"/>
</dbReference>
<keyword evidence="2" id="KW-0436">Ligase</keyword>
<dbReference type="EMBL" id="AP026802">
    <property type="protein sequence ID" value="BDR57921.1"/>
    <property type="molecule type" value="Genomic_DNA"/>
</dbReference>
<dbReference type="InterPro" id="IPR013221">
    <property type="entry name" value="Mur_ligase_cen"/>
</dbReference>
<name>A0AAU9CZR8_9LACO</name>
<dbReference type="PANTHER" id="PTHR23135:SF7">
    <property type="entry name" value="LIPID II ISOGLUTAMINYL SYNTHASE (GLUTAMINE-HYDROLYZING) SUBUNIT MURT"/>
    <property type="match status" value="1"/>
</dbReference>
<proteinExistence type="inferred from homology"/>
<dbReference type="HAMAP" id="MF_02214">
    <property type="entry name" value="Lipid_II_synth_MurT"/>
    <property type="match status" value="1"/>
</dbReference>
<feature type="active site" evidence="2">
    <location>
        <position position="359"/>
    </location>
</feature>
<organism evidence="5 6">
    <name type="scientific">Xylocopilactobacillus apicola</name>
    <dbReference type="NCBI Taxonomy" id="2932184"/>
    <lineage>
        <taxon>Bacteria</taxon>
        <taxon>Bacillati</taxon>
        <taxon>Bacillota</taxon>
        <taxon>Bacilli</taxon>
        <taxon>Lactobacillales</taxon>
        <taxon>Lactobacillaceae</taxon>
        <taxon>Xylocopilactobacillus</taxon>
    </lineage>
</organism>
<dbReference type="Pfam" id="PF08353">
    <property type="entry name" value="MurT_C"/>
    <property type="match status" value="1"/>
</dbReference>
<dbReference type="Gene3D" id="3.40.1190.10">
    <property type="entry name" value="Mur-like, catalytic domain"/>
    <property type="match status" value="1"/>
</dbReference>
<keyword evidence="6" id="KW-1185">Reference proteome</keyword>
<evidence type="ECO:0000259" key="3">
    <source>
        <dbReference type="Pfam" id="PF08245"/>
    </source>
</evidence>
<reference evidence="5 6" key="1">
    <citation type="journal article" date="2023" name="Microbiol. Spectr.">
        <title>Symbiosis of Carpenter Bees with Uncharacterized Lactic Acid Bacteria Showing NAD Auxotrophy.</title>
        <authorList>
            <person name="Kawasaki S."/>
            <person name="Ozawa K."/>
            <person name="Mori T."/>
            <person name="Yamamoto A."/>
            <person name="Ito M."/>
            <person name="Ohkuma M."/>
            <person name="Sakamoto M."/>
            <person name="Matsutani M."/>
        </authorList>
    </citation>
    <scope>NUCLEOTIDE SEQUENCE [LARGE SCALE GENOMIC DNA]</scope>
    <source>
        <strain evidence="5 6">XA3</strain>
    </source>
</reference>
<sequence length="448" mass="49869">MNFRTRLAIFSATTSRFILQKVLHRSGTALPGKIALKIQPNLLKDLNQNLDVVIVTGTNGKTLTTALCTKILTNAGYQVITNSSGSNMIQGIVDTIITQTPSHPADKLIAILEVDEANVEVVTESLKPKFFVLTNIFRDQMDRYGEIYTIYDKILAGIKKAPESTVIVNGDSPIFQRDKPSNPEVYYGFNHDSADHSLPAPSNTDGILSPTDNSILHYRFLTYANLGSYYSVTDDFKRPPLKYCVTKVDELTPKFSKFEIDTHPFKIEIGGLYNIYNALAAYSLARELGISPATIKDAFEQNQQIFGRQEAISVGDKELTIVLVKNPVGANAVIDMMMTEPDPFSLIVLLNANYADGIDTSWIWDTDFEKLHQANVKQVTPGGERWRDISVRLKMADFKIEEPVPDLKQVIEKIKTAPTKKVYLAATYTAMLQLRQQLAASGYIKGGF</sequence>
<keyword evidence="2" id="KW-0573">Peptidoglycan synthesis</keyword>
<evidence type="ECO:0000313" key="5">
    <source>
        <dbReference type="EMBL" id="BDR57921.1"/>
    </source>
</evidence>
<comment type="subunit">
    <text evidence="2">Forms a heterodimer with GatD.</text>
</comment>
<keyword evidence="2" id="KW-0067">ATP-binding</keyword>
<dbReference type="GO" id="GO:0008360">
    <property type="term" value="P:regulation of cell shape"/>
    <property type="evidence" value="ECO:0007669"/>
    <property type="project" value="UniProtKB-KW"/>
</dbReference>
<feature type="domain" description="Lipid II isoglutaminyl synthase (glutamine-hydrolyzing) subunit MurT C-terminal" evidence="4">
    <location>
        <begin position="323"/>
        <end position="431"/>
    </location>
</feature>
<evidence type="ECO:0000256" key="1">
    <source>
        <dbReference type="ARBA" id="ARBA00004752"/>
    </source>
</evidence>
<keyword evidence="2" id="KW-0961">Cell wall biogenesis/degradation</keyword>
<dbReference type="GO" id="GO:0140282">
    <property type="term" value="F:carbon-nitrogen ligase activity on lipid II"/>
    <property type="evidence" value="ECO:0007669"/>
    <property type="project" value="UniProtKB-UniRule"/>
</dbReference>
<gene>
    <name evidence="5" type="primary">murE_1</name>
    <name evidence="2" type="synonym">murT</name>
    <name evidence="5" type="ORF">XA3_03620</name>
</gene>
<keyword evidence="2" id="KW-0479">Metal-binding</keyword>
<dbReference type="Proteomes" id="UP001321861">
    <property type="component" value="Chromosome"/>
</dbReference>
<comment type="pathway">
    <text evidence="1 2">Cell wall biogenesis; peptidoglycan biosynthesis.</text>
</comment>
<dbReference type="GO" id="GO:0009252">
    <property type="term" value="P:peptidoglycan biosynthetic process"/>
    <property type="evidence" value="ECO:0007669"/>
    <property type="project" value="UniProtKB-UniRule"/>
</dbReference>
<comment type="catalytic activity">
    <reaction evidence="2">
        <text>beta-D-GlcNAc-(1-&gt;4)-Mur2Ac(oyl-L-Ala-gamma-D-Glu-L-Lys-D-Ala-D-Ala)-di-trans,octa-cis-undecaprenyl diphosphate + ATP = beta-D-GlcNAc-(1-&gt;4)-Mur2Ac(oyl-L-Ala-gamma-D-O-P-Glu-L-Lys-D-Ala-D-Ala)-di-trans,octa-cis-undecaprenyl diphosphate + ADP</text>
        <dbReference type="Rhea" id="RHEA:59488"/>
        <dbReference type="ChEBI" id="CHEBI:30616"/>
        <dbReference type="ChEBI" id="CHEBI:60033"/>
        <dbReference type="ChEBI" id="CHEBI:143132"/>
        <dbReference type="ChEBI" id="CHEBI:456216"/>
    </reaction>
</comment>
<feature type="domain" description="Mur ligase central" evidence="3">
    <location>
        <begin position="55"/>
        <end position="194"/>
    </location>
</feature>
<dbReference type="EC" id="6.3.5.13" evidence="2"/>
<keyword evidence="2" id="KW-0547">Nucleotide-binding</keyword>
<comment type="catalytic activity">
    <reaction evidence="2">
        <text>beta-D-GlcNAc-(1-&gt;4)-Mur2Ac(oyl-L-Ala-gamma-D-Glu-L-Lys-D-Ala-D-Ala)-di-trans,octa-cis-undecaprenyl diphosphate + L-glutamine + ATP + H2O = beta-D-GlcNAc-(1-&gt;4)-Mur2Ac(oyl-L-Ala-D-isoglutaminyl-L-Lys-D-Ala-D-Ala)-di-trans,octa-cis-undecaprenyl diphosphate + L-glutamate + ADP + phosphate + H(+)</text>
        <dbReference type="Rhea" id="RHEA:57928"/>
        <dbReference type="ChEBI" id="CHEBI:15377"/>
        <dbReference type="ChEBI" id="CHEBI:15378"/>
        <dbReference type="ChEBI" id="CHEBI:29985"/>
        <dbReference type="ChEBI" id="CHEBI:30616"/>
        <dbReference type="ChEBI" id="CHEBI:43474"/>
        <dbReference type="ChEBI" id="CHEBI:58359"/>
        <dbReference type="ChEBI" id="CHEBI:60033"/>
        <dbReference type="ChEBI" id="CHEBI:62233"/>
        <dbReference type="ChEBI" id="CHEBI:456216"/>
        <dbReference type="EC" id="6.3.5.13"/>
    </reaction>
</comment>
<dbReference type="GO" id="GO:0005524">
    <property type="term" value="F:ATP binding"/>
    <property type="evidence" value="ECO:0007669"/>
    <property type="project" value="UniProtKB-UniRule"/>
</dbReference>
<evidence type="ECO:0000256" key="2">
    <source>
        <dbReference type="HAMAP-Rule" id="MF_02214"/>
    </source>
</evidence>
<dbReference type="InterPro" id="IPR013564">
    <property type="entry name" value="MurT_C"/>
</dbReference>
<dbReference type="RefSeq" id="WP_317635850.1">
    <property type="nucleotide sequence ID" value="NZ_AP026802.1"/>
</dbReference>
<dbReference type="PANTHER" id="PTHR23135">
    <property type="entry name" value="MUR LIGASE FAMILY MEMBER"/>
    <property type="match status" value="1"/>
</dbReference>
<comment type="similarity">
    <text evidence="2">Belongs to the MurCDEF family. MurT subfamily.</text>
</comment>
<protein>
    <recommendedName>
        <fullName evidence="2">Lipid II isoglutaminyl synthase (glutamine-hydrolyzing) subunit MurT</fullName>
        <ecNumber evidence="2">6.3.5.13</ecNumber>
    </recommendedName>
</protein>
<evidence type="ECO:0000313" key="6">
    <source>
        <dbReference type="Proteomes" id="UP001321861"/>
    </source>
</evidence>
<dbReference type="GO" id="GO:0046872">
    <property type="term" value="F:metal ion binding"/>
    <property type="evidence" value="ECO:0007669"/>
    <property type="project" value="UniProtKB-KW"/>
</dbReference>
<dbReference type="InterPro" id="IPR043703">
    <property type="entry name" value="Lipid_II_synth_MurT"/>
</dbReference>
<comment type="caution">
    <text evidence="2">Lacks conserved residue(s) required for the propagation of feature annotation.</text>
</comment>
<evidence type="ECO:0000259" key="4">
    <source>
        <dbReference type="Pfam" id="PF08353"/>
    </source>
</evidence>
<dbReference type="SUPFAM" id="SSF53623">
    <property type="entry name" value="MurD-like peptide ligases, catalytic domain"/>
    <property type="match status" value="1"/>
</dbReference>
<dbReference type="Pfam" id="PF08245">
    <property type="entry name" value="Mur_ligase_M"/>
    <property type="match status" value="1"/>
</dbReference>
<dbReference type="KEGG" id="xap:XA3_03620"/>
<dbReference type="InterPro" id="IPR036565">
    <property type="entry name" value="Mur-like_cat_sf"/>
</dbReference>